<dbReference type="EMBL" id="JAULSY010000187">
    <property type="protein sequence ID" value="KAK0659192.1"/>
    <property type="molecule type" value="Genomic_DNA"/>
</dbReference>
<gene>
    <name evidence="1" type="ORF">QBC41DRAFT_237469</name>
</gene>
<evidence type="ECO:0000313" key="2">
    <source>
        <dbReference type="Proteomes" id="UP001174997"/>
    </source>
</evidence>
<organism evidence="1 2">
    <name type="scientific">Cercophora samala</name>
    <dbReference type="NCBI Taxonomy" id="330535"/>
    <lineage>
        <taxon>Eukaryota</taxon>
        <taxon>Fungi</taxon>
        <taxon>Dikarya</taxon>
        <taxon>Ascomycota</taxon>
        <taxon>Pezizomycotina</taxon>
        <taxon>Sordariomycetes</taxon>
        <taxon>Sordariomycetidae</taxon>
        <taxon>Sordariales</taxon>
        <taxon>Lasiosphaeriaceae</taxon>
        <taxon>Cercophora</taxon>
    </lineage>
</organism>
<proteinExistence type="predicted"/>
<comment type="caution">
    <text evidence="1">The sequence shown here is derived from an EMBL/GenBank/DDBJ whole genome shotgun (WGS) entry which is preliminary data.</text>
</comment>
<reference evidence="1" key="1">
    <citation type="submission" date="2023-06" db="EMBL/GenBank/DDBJ databases">
        <title>Genome-scale phylogeny and comparative genomics of the fungal order Sordariales.</title>
        <authorList>
            <consortium name="Lawrence Berkeley National Laboratory"/>
            <person name="Hensen N."/>
            <person name="Bonometti L."/>
            <person name="Westerberg I."/>
            <person name="Brannstrom I.O."/>
            <person name="Guillou S."/>
            <person name="Cros-Aarteil S."/>
            <person name="Calhoun S."/>
            <person name="Haridas S."/>
            <person name="Kuo A."/>
            <person name="Mondo S."/>
            <person name="Pangilinan J."/>
            <person name="Riley R."/>
            <person name="Labutti K."/>
            <person name="Andreopoulos B."/>
            <person name="Lipzen A."/>
            <person name="Chen C."/>
            <person name="Yanf M."/>
            <person name="Daum C."/>
            <person name="Ng V."/>
            <person name="Clum A."/>
            <person name="Steindorff A."/>
            <person name="Ohm R."/>
            <person name="Martin F."/>
            <person name="Silar P."/>
            <person name="Natvig D."/>
            <person name="Lalanne C."/>
            <person name="Gautier V."/>
            <person name="Ament-Velasquez S.L."/>
            <person name="Kruys A."/>
            <person name="Hutchinson M.I."/>
            <person name="Powell A.J."/>
            <person name="Barry K."/>
            <person name="Miller A.N."/>
            <person name="Grigoriev I.V."/>
            <person name="Debuchy R."/>
            <person name="Gladieux P."/>
            <person name="Thoren M.H."/>
            <person name="Johannesson H."/>
        </authorList>
    </citation>
    <scope>NUCLEOTIDE SEQUENCE</scope>
    <source>
        <strain evidence="1">CBS 307.81</strain>
    </source>
</reference>
<dbReference type="AlphaFoldDB" id="A0AA39YV50"/>
<name>A0AA39YV50_9PEZI</name>
<protein>
    <submittedName>
        <fullName evidence="1">Uncharacterized protein</fullName>
    </submittedName>
</protein>
<keyword evidence="2" id="KW-1185">Reference proteome</keyword>
<accession>A0AA39YV50</accession>
<evidence type="ECO:0000313" key="1">
    <source>
        <dbReference type="EMBL" id="KAK0659192.1"/>
    </source>
</evidence>
<sequence length="303" mass="32552">MATPNNPNFQAVKDAITESIRKDGYPPDLLALVRSKTRSPDAYLAWTQDNLLQKTKSPPAKLPASDALAQIQSVAAKFTDLNAINNFADALNNKSVPIPLFQSTTHQYLVVVKAGALSLSVPFTLGSSLHRTDAEADNRAKVHPFFCSLTHPSSAGLPKFVYPLGQLYYKLSSGDELTETNYAVVADVAGQDHGVWLVWNRRSFNSEADDEVVTDPAKEKVLFTGVDAAKNFEAVQVMAKVSGWKLGNDGASVLTLAEFEDNARRTKVEGEVVVGVAKVEELGRVLPGAGVIDWGAGGARQAA</sequence>
<dbReference type="Proteomes" id="UP001174997">
    <property type="component" value="Unassembled WGS sequence"/>
</dbReference>